<dbReference type="Proteomes" id="UP000238701">
    <property type="component" value="Unassembled WGS sequence"/>
</dbReference>
<dbReference type="EMBL" id="OMOD01000156">
    <property type="protein sequence ID" value="SPF45708.1"/>
    <property type="molecule type" value="Genomic_DNA"/>
</dbReference>
<name>A0A2U3L1E4_9BACT</name>
<reference evidence="2" key="1">
    <citation type="submission" date="2018-02" db="EMBL/GenBank/DDBJ databases">
        <authorList>
            <person name="Hausmann B."/>
        </authorList>
    </citation>
    <scope>NUCLEOTIDE SEQUENCE [LARGE SCALE GENOMIC DNA]</scope>
    <source>
        <strain evidence="2">Peat soil MAG SbA1</strain>
    </source>
</reference>
<evidence type="ECO:0000313" key="2">
    <source>
        <dbReference type="Proteomes" id="UP000238701"/>
    </source>
</evidence>
<accession>A0A2U3L1E4</accession>
<dbReference type="AlphaFoldDB" id="A0A2U3L1E4"/>
<sequence length="81" mass="9278">MPRPACVQIGTTRFEVAFTDNWQLTTDSCLGGFHDYETHDWPRCYETKDQDRPARPQRQARAGGRSEIYFAVLYPLLPDGG</sequence>
<protein>
    <submittedName>
        <fullName evidence="1">Uncharacterized protein</fullName>
    </submittedName>
</protein>
<evidence type="ECO:0000313" key="1">
    <source>
        <dbReference type="EMBL" id="SPF45708.1"/>
    </source>
</evidence>
<organism evidence="1 2">
    <name type="scientific">Candidatus Sulfotelmatobacter kueseliae</name>
    <dbReference type="NCBI Taxonomy" id="2042962"/>
    <lineage>
        <taxon>Bacteria</taxon>
        <taxon>Pseudomonadati</taxon>
        <taxon>Acidobacteriota</taxon>
        <taxon>Terriglobia</taxon>
        <taxon>Terriglobales</taxon>
        <taxon>Candidatus Korobacteraceae</taxon>
        <taxon>Candidatus Sulfotelmatobacter</taxon>
    </lineage>
</organism>
<proteinExistence type="predicted"/>
<gene>
    <name evidence="1" type="ORF">SBA1_600011</name>
</gene>